<feature type="coiled-coil region" evidence="1">
    <location>
        <begin position="15"/>
        <end position="57"/>
    </location>
</feature>
<reference evidence="3" key="1">
    <citation type="journal article" date="2019" name="Int. J. Syst. Evol. Microbiol.">
        <title>The Global Catalogue of Microorganisms (GCM) 10K type strain sequencing project: providing services to taxonomists for standard genome sequencing and annotation.</title>
        <authorList>
            <consortium name="The Broad Institute Genomics Platform"/>
            <consortium name="The Broad Institute Genome Sequencing Center for Infectious Disease"/>
            <person name="Wu L."/>
            <person name="Ma J."/>
        </authorList>
    </citation>
    <scope>NUCLEOTIDE SEQUENCE [LARGE SCALE GENOMIC DNA]</scope>
    <source>
        <strain evidence="3">TISTR 1535</strain>
    </source>
</reference>
<gene>
    <name evidence="2" type="primary">gerPC</name>
    <name evidence="2" type="ORF">ACFSUO_06680</name>
</gene>
<evidence type="ECO:0000313" key="2">
    <source>
        <dbReference type="EMBL" id="MFD2760659.1"/>
    </source>
</evidence>
<dbReference type="Proteomes" id="UP001597502">
    <property type="component" value="Unassembled WGS sequence"/>
</dbReference>
<proteinExistence type="predicted"/>
<dbReference type="RefSeq" id="WP_382392370.1">
    <property type="nucleotide sequence ID" value="NZ_JBHUNA010000010.1"/>
</dbReference>
<evidence type="ECO:0000256" key="1">
    <source>
        <dbReference type="SAM" id="Coils"/>
    </source>
</evidence>
<dbReference type="EMBL" id="JBHUNA010000010">
    <property type="protein sequence ID" value="MFD2760659.1"/>
    <property type="molecule type" value="Genomic_DNA"/>
</dbReference>
<dbReference type="InterPro" id="IPR019673">
    <property type="entry name" value="Spore_germination_GerPC"/>
</dbReference>
<protein>
    <submittedName>
        <fullName evidence="2">Spore germination protein GerPC</fullName>
    </submittedName>
</protein>
<evidence type="ECO:0000313" key="3">
    <source>
        <dbReference type="Proteomes" id="UP001597502"/>
    </source>
</evidence>
<dbReference type="Pfam" id="PF10737">
    <property type="entry name" value="GerPC"/>
    <property type="match status" value="1"/>
</dbReference>
<comment type="caution">
    <text evidence="2">The sequence shown here is derived from an EMBL/GenBank/DDBJ whole genome shotgun (WGS) entry which is preliminary data.</text>
</comment>
<organism evidence="2 3">
    <name type="scientific">Lentibacillus juripiscarius</name>
    <dbReference type="NCBI Taxonomy" id="257446"/>
    <lineage>
        <taxon>Bacteria</taxon>
        <taxon>Bacillati</taxon>
        <taxon>Bacillota</taxon>
        <taxon>Bacilli</taxon>
        <taxon>Bacillales</taxon>
        <taxon>Bacillaceae</taxon>
        <taxon>Lentibacillus</taxon>
    </lineage>
</organism>
<keyword evidence="3" id="KW-1185">Reference proteome</keyword>
<keyword evidence="1" id="KW-0175">Coiled coil</keyword>
<accession>A0ABW5V747</accession>
<sequence length="184" mass="21668">MNNWNNYIYYLHQRIDKQDQLIHSLESRMQDIENDNNQEKKQTVEKVEYNFDQLKIENLEGTLHIGLSPNDLKNIDDLSVPGSGSSTFKQQLLSELKSYLHRNGEQLIQEIAQEHQIPSENIDPAVLTEDIANQLPDRIAFYEQEAKRDQRNLNEEETKTYIADQIKHEIRHSLSKYMEGNDNR</sequence>
<name>A0ABW5V747_9BACI</name>